<proteinExistence type="inferred from homology"/>
<evidence type="ECO:0000256" key="10">
    <source>
        <dbReference type="RuleBase" id="RU003756"/>
    </source>
</evidence>
<gene>
    <name evidence="9" type="primary">mutS</name>
    <name evidence="12" type="ORF">SAMN04487834_100610</name>
</gene>
<dbReference type="GO" id="GO:0005524">
    <property type="term" value="F:ATP binding"/>
    <property type="evidence" value="ECO:0007669"/>
    <property type="project" value="UniProtKB-UniRule"/>
</dbReference>
<dbReference type="InterPro" id="IPR045076">
    <property type="entry name" value="MutS"/>
</dbReference>
<dbReference type="AlphaFoldDB" id="A0A1H6RBZ5"/>
<evidence type="ECO:0000256" key="4">
    <source>
        <dbReference type="ARBA" id="ARBA00022763"/>
    </source>
</evidence>
<dbReference type="Pfam" id="PF05192">
    <property type="entry name" value="MutS_III"/>
    <property type="match status" value="1"/>
</dbReference>
<dbReference type="HAMAP" id="MF_00096">
    <property type="entry name" value="MutS"/>
    <property type="match status" value="1"/>
</dbReference>
<dbReference type="PANTHER" id="PTHR11361">
    <property type="entry name" value="DNA MISMATCH REPAIR PROTEIN MUTS FAMILY MEMBER"/>
    <property type="match status" value="1"/>
</dbReference>
<dbReference type="Pfam" id="PF05190">
    <property type="entry name" value="MutS_IV"/>
    <property type="match status" value="1"/>
</dbReference>
<dbReference type="GO" id="GO:0003684">
    <property type="term" value="F:damaged DNA binding"/>
    <property type="evidence" value="ECO:0007669"/>
    <property type="project" value="UniProtKB-UniRule"/>
</dbReference>
<dbReference type="Gene3D" id="3.30.420.110">
    <property type="entry name" value="MutS, connector domain"/>
    <property type="match status" value="1"/>
</dbReference>
<dbReference type="SUPFAM" id="SSF53150">
    <property type="entry name" value="DNA repair protein MutS, domain II"/>
    <property type="match status" value="1"/>
</dbReference>
<dbReference type="FunFam" id="1.10.1420.10:FF:000001">
    <property type="entry name" value="DNA mismatch repair protein MutS"/>
    <property type="match status" value="1"/>
</dbReference>
<dbReference type="SUPFAM" id="SSF48334">
    <property type="entry name" value="DNA repair protein MutS, domain III"/>
    <property type="match status" value="1"/>
</dbReference>
<keyword evidence="5 9" id="KW-0067">ATP-binding</keyword>
<evidence type="ECO:0000259" key="11">
    <source>
        <dbReference type="PROSITE" id="PS00486"/>
    </source>
</evidence>
<dbReference type="CDD" id="cd03284">
    <property type="entry name" value="ABC_MutS1"/>
    <property type="match status" value="1"/>
</dbReference>
<evidence type="ECO:0000256" key="6">
    <source>
        <dbReference type="ARBA" id="ARBA00023125"/>
    </source>
</evidence>
<dbReference type="InterPro" id="IPR007861">
    <property type="entry name" value="DNA_mismatch_repair_MutS_clamp"/>
</dbReference>
<dbReference type="InterPro" id="IPR017261">
    <property type="entry name" value="DNA_mismatch_repair_MutS/MSH"/>
</dbReference>
<keyword evidence="7 9" id="KW-0234">DNA repair</keyword>
<name>A0A1H6RBZ5_9FIRM</name>
<sequence length="831" mass="94529">MAKKEKYSPMMEKYLELKKDYQDAFVFYRLGDFYEMFFDDAIKGSKLLNLALTGKNAGVKERVPMCGIPHHAVEGYVETLVKQGYKVAIVEQLEDPKKAKGIVKRGVVQVVTPGTLMDFHANEISNHFIGALGIFEFNYTLAYADLSTGEFFVLNMPKNEHGLKTRIEALGFKEIVMEEAYDIEHVMVSEFKDYKVKDHYAKLFEHISDLKQIRVASLLLNYLIETQKRDLDHMQEVVEVKDDEYVTMDGYTKKALELVQGAAGEKYGSLLWLLDHTNSAMGGRLLKQWIEQPLLNKERIEERLDNVEVFVENFIDRETIKDMIKDIYDLEKLATRIAFGNVNPRDLKWIAASLKVIPSLKNNLLSLNHPQLTALANQLVDLSNITHTIDQAIVNDPPIHLNEGGIIKDGYSSELDELRDIRKNGRSWLAKFEEKERERTGIRGLKVGYNRVFGYYIEITKSFLPQVKEEFGYTRKQSLTNAERFVTPELKEMEDKILSAQDRIVALEHEIFVQIRNYIKDYVHKIQDVAKVVAHVDVYTTLASVASKNNYVRPHFNDEHKLHIVDGRHPVVEEVIKHQNYIANSCEMDKNHEILLITGPNMGGKSTYMRQVSLAVIMSQIGSFIPAKEASLPIFDQIFTRIGASDDLISGQSTFMVEMLEANNALRYATENSLIIFDEIGRGTATFDGMALAQGIIEYIANHTHALTLFSTHYHELTYMSEDLGIRNVHASADVSGDTIRFLYKITSGPSAESYGINVAKLAHLPDEVISRAQVILQSLEDNNIEKTLTTTKPIYVEKESEVEKVLKQLDPMALSPLDALSTLIELKKML</sequence>
<evidence type="ECO:0000256" key="8">
    <source>
        <dbReference type="ARBA" id="ARBA00024647"/>
    </source>
</evidence>
<organism evidence="12 13">
    <name type="scientific">Sharpea azabuensis</name>
    <dbReference type="NCBI Taxonomy" id="322505"/>
    <lineage>
        <taxon>Bacteria</taxon>
        <taxon>Bacillati</taxon>
        <taxon>Bacillota</taxon>
        <taxon>Erysipelotrichia</taxon>
        <taxon>Erysipelotrichales</taxon>
        <taxon>Coprobacillaceae</taxon>
        <taxon>Sharpea</taxon>
    </lineage>
</organism>
<dbReference type="FunFam" id="3.40.50.300:FF:000870">
    <property type="entry name" value="MutS protein homolog 4"/>
    <property type="match status" value="1"/>
</dbReference>
<evidence type="ECO:0000313" key="12">
    <source>
        <dbReference type="EMBL" id="SEI48702.1"/>
    </source>
</evidence>
<dbReference type="NCBIfam" id="NF003810">
    <property type="entry name" value="PRK05399.1"/>
    <property type="match status" value="1"/>
</dbReference>
<evidence type="ECO:0000256" key="5">
    <source>
        <dbReference type="ARBA" id="ARBA00022840"/>
    </source>
</evidence>
<accession>A0A1H6RBZ5</accession>
<dbReference type="InterPro" id="IPR027417">
    <property type="entry name" value="P-loop_NTPase"/>
</dbReference>
<dbReference type="InterPro" id="IPR036187">
    <property type="entry name" value="DNA_mismatch_repair_MutS_sf"/>
</dbReference>
<keyword evidence="4 9" id="KW-0227">DNA damage</keyword>
<dbReference type="SMART" id="SM00534">
    <property type="entry name" value="MUTSac"/>
    <property type="match status" value="1"/>
</dbReference>
<evidence type="ECO:0000256" key="3">
    <source>
        <dbReference type="ARBA" id="ARBA00022741"/>
    </source>
</evidence>
<dbReference type="InterPro" id="IPR007860">
    <property type="entry name" value="DNA_mmatch_repair_MutS_con_dom"/>
</dbReference>
<dbReference type="Proteomes" id="UP000183028">
    <property type="component" value="Unassembled WGS sequence"/>
</dbReference>
<dbReference type="GO" id="GO:0006298">
    <property type="term" value="P:mismatch repair"/>
    <property type="evidence" value="ECO:0007669"/>
    <property type="project" value="UniProtKB-UniRule"/>
</dbReference>
<dbReference type="GO" id="GO:0005829">
    <property type="term" value="C:cytosol"/>
    <property type="evidence" value="ECO:0007669"/>
    <property type="project" value="TreeGrafter"/>
</dbReference>
<feature type="binding site" evidence="9">
    <location>
        <begin position="599"/>
        <end position="606"/>
    </location>
    <ligand>
        <name>ATP</name>
        <dbReference type="ChEBI" id="CHEBI:30616"/>
    </ligand>
</feature>
<evidence type="ECO:0000256" key="9">
    <source>
        <dbReference type="HAMAP-Rule" id="MF_00096"/>
    </source>
</evidence>
<evidence type="ECO:0000256" key="7">
    <source>
        <dbReference type="ARBA" id="ARBA00023204"/>
    </source>
</evidence>
<evidence type="ECO:0000256" key="2">
    <source>
        <dbReference type="ARBA" id="ARBA00021982"/>
    </source>
</evidence>
<comment type="similarity">
    <text evidence="1 9 10">Belongs to the DNA mismatch repair MutS family.</text>
</comment>
<dbReference type="OrthoDB" id="9802448at2"/>
<dbReference type="SMART" id="SM00533">
    <property type="entry name" value="MUTSd"/>
    <property type="match status" value="1"/>
</dbReference>
<dbReference type="InterPro" id="IPR007696">
    <property type="entry name" value="DNA_mismatch_repair_MutS_core"/>
</dbReference>
<dbReference type="GO" id="GO:0030983">
    <property type="term" value="F:mismatched DNA binding"/>
    <property type="evidence" value="ECO:0007669"/>
    <property type="project" value="InterPro"/>
</dbReference>
<keyword evidence="3 9" id="KW-0547">Nucleotide-binding</keyword>
<dbReference type="PROSITE" id="PS00486">
    <property type="entry name" value="DNA_MISMATCH_REPAIR_2"/>
    <property type="match status" value="1"/>
</dbReference>
<dbReference type="Pfam" id="PF05188">
    <property type="entry name" value="MutS_II"/>
    <property type="match status" value="1"/>
</dbReference>
<protein>
    <recommendedName>
        <fullName evidence="2 9">DNA mismatch repair protein MutS</fullName>
    </recommendedName>
</protein>
<dbReference type="GO" id="GO:0140664">
    <property type="term" value="F:ATP-dependent DNA damage sensor activity"/>
    <property type="evidence" value="ECO:0007669"/>
    <property type="project" value="InterPro"/>
</dbReference>
<dbReference type="EMBL" id="FNYK01000006">
    <property type="protein sequence ID" value="SEI48702.1"/>
    <property type="molecule type" value="Genomic_DNA"/>
</dbReference>
<keyword evidence="13" id="KW-1185">Reference proteome</keyword>
<dbReference type="PIRSF" id="PIRSF037677">
    <property type="entry name" value="DNA_mis_repair_Msh6"/>
    <property type="match status" value="1"/>
</dbReference>
<dbReference type="InterPro" id="IPR016151">
    <property type="entry name" value="DNA_mismatch_repair_MutS_N"/>
</dbReference>
<dbReference type="FunFam" id="3.40.1170.10:FF:000001">
    <property type="entry name" value="DNA mismatch repair protein MutS"/>
    <property type="match status" value="1"/>
</dbReference>
<feature type="domain" description="DNA mismatch repair proteins mutS family" evidence="11">
    <location>
        <begin position="673"/>
        <end position="689"/>
    </location>
</feature>
<dbReference type="InterPro" id="IPR036678">
    <property type="entry name" value="MutS_con_dom_sf"/>
</dbReference>
<dbReference type="STRING" id="322505.SAMN04487836_1536"/>
<dbReference type="NCBIfam" id="TIGR01070">
    <property type="entry name" value="mutS1"/>
    <property type="match status" value="1"/>
</dbReference>
<reference evidence="13" key="1">
    <citation type="submission" date="2016-10" db="EMBL/GenBank/DDBJ databases">
        <authorList>
            <person name="Varghese N."/>
        </authorList>
    </citation>
    <scope>NUCLEOTIDE SEQUENCE [LARGE SCALE GENOMIC DNA]</scope>
    <source>
        <strain evidence="13">DSM 20406</strain>
    </source>
</reference>
<dbReference type="SUPFAM" id="SSF55271">
    <property type="entry name" value="DNA repair protein MutS, domain I"/>
    <property type="match status" value="1"/>
</dbReference>
<dbReference type="Gene3D" id="3.40.1170.10">
    <property type="entry name" value="DNA repair protein MutS, domain I"/>
    <property type="match status" value="1"/>
</dbReference>
<dbReference type="Pfam" id="PF01624">
    <property type="entry name" value="MutS_I"/>
    <property type="match status" value="1"/>
</dbReference>
<dbReference type="RefSeq" id="WP_074731298.1">
    <property type="nucleotide sequence ID" value="NZ_CACVPP010000013.1"/>
</dbReference>
<evidence type="ECO:0000313" key="13">
    <source>
        <dbReference type="Proteomes" id="UP000183028"/>
    </source>
</evidence>
<comment type="function">
    <text evidence="8 9">This protein is involved in the repair of mismatches in DNA. It is possible that it carries out the mismatch recognition step. This protein has a weak ATPase activity.</text>
</comment>
<keyword evidence="6 9" id="KW-0238">DNA-binding</keyword>
<dbReference type="Gene3D" id="1.10.1420.10">
    <property type="match status" value="2"/>
</dbReference>
<dbReference type="InterPro" id="IPR005748">
    <property type="entry name" value="DNA_mismatch_repair_MutS"/>
</dbReference>
<dbReference type="Gene3D" id="3.40.50.300">
    <property type="entry name" value="P-loop containing nucleotide triphosphate hydrolases"/>
    <property type="match status" value="1"/>
</dbReference>
<dbReference type="PANTHER" id="PTHR11361:SF34">
    <property type="entry name" value="DNA MISMATCH REPAIR PROTEIN MSH1, MITOCHONDRIAL"/>
    <property type="match status" value="1"/>
</dbReference>
<dbReference type="InterPro" id="IPR000432">
    <property type="entry name" value="DNA_mismatch_repair_MutS_C"/>
</dbReference>
<evidence type="ECO:0000256" key="1">
    <source>
        <dbReference type="ARBA" id="ARBA00006271"/>
    </source>
</evidence>
<dbReference type="Pfam" id="PF00488">
    <property type="entry name" value="MutS_V"/>
    <property type="match status" value="1"/>
</dbReference>
<dbReference type="eggNOG" id="COG0249">
    <property type="taxonomic scope" value="Bacteria"/>
</dbReference>
<dbReference type="SUPFAM" id="SSF52540">
    <property type="entry name" value="P-loop containing nucleoside triphosphate hydrolases"/>
    <property type="match status" value="1"/>
</dbReference>
<dbReference type="InterPro" id="IPR007695">
    <property type="entry name" value="DNA_mismatch_repair_MutS-lik_N"/>
</dbReference>